<name>A0A0T6LK52_WENVI</name>
<dbReference type="AlphaFoldDB" id="A0A0T6LK52"/>
<keyword evidence="5" id="KW-0046">Antibiotic resistance</keyword>
<evidence type="ECO:0000256" key="1">
    <source>
        <dbReference type="ARBA" id="ARBA00004651"/>
    </source>
</evidence>
<feature type="transmembrane region" description="Helical" evidence="7">
    <location>
        <begin position="476"/>
        <end position="495"/>
    </location>
</feature>
<dbReference type="InterPro" id="IPR011701">
    <property type="entry name" value="MFS"/>
</dbReference>
<feature type="transmembrane region" description="Helical" evidence="7">
    <location>
        <begin position="376"/>
        <end position="399"/>
    </location>
</feature>
<accession>A0A0T6LK52</accession>
<organism evidence="9 10">
    <name type="scientific">Wenjunlia vitaminophila</name>
    <name type="common">Streptomyces vitaminophilus</name>
    <dbReference type="NCBI Taxonomy" id="76728"/>
    <lineage>
        <taxon>Bacteria</taxon>
        <taxon>Bacillati</taxon>
        <taxon>Actinomycetota</taxon>
        <taxon>Actinomycetes</taxon>
        <taxon>Kitasatosporales</taxon>
        <taxon>Streptomycetaceae</taxon>
        <taxon>Wenjunlia</taxon>
    </lineage>
</organism>
<evidence type="ECO:0000313" key="9">
    <source>
        <dbReference type="EMBL" id="KRV46442.1"/>
    </source>
</evidence>
<feature type="transmembrane region" description="Helical" evidence="7">
    <location>
        <begin position="405"/>
        <end position="426"/>
    </location>
</feature>
<dbReference type="CDD" id="cd17321">
    <property type="entry name" value="MFS_MMR_MDR_like"/>
    <property type="match status" value="1"/>
</dbReference>
<feature type="transmembrane region" description="Helical" evidence="7">
    <location>
        <begin position="209"/>
        <end position="226"/>
    </location>
</feature>
<feature type="transmembrane region" description="Helical" evidence="7">
    <location>
        <begin position="117"/>
        <end position="144"/>
    </location>
</feature>
<comment type="caution">
    <text evidence="9">The sequence shown here is derived from an EMBL/GenBank/DDBJ whole genome shotgun (WGS) entry which is preliminary data.</text>
</comment>
<evidence type="ECO:0000313" key="10">
    <source>
        <dbReference type="Proteomes" id="UP000050867"/>
    </source>
</evidence>
<proteinExistence type="predicted"/>
<dbReference type="PANTHER" id="PTHR42718">
    <property type="entry name" value="MAJOR FACILITATOR SUPERFAMILY MULTIDRUG TRANSPORTER MFSC"/>
    <property type="match status" value="1"/>
</dbReference>
<dbReference type="Gene3D" id="1.20.1250.20">
    <property type="entry name" value="MFS general substrate transporter like domains"/>
    <property type="match status" value="1"/>
</dbReference>
<keyword evidence="10" id="KW-1185">Reference proteome</keyword>
<feature type="region of interest" description="Disordered" evidence="6">
    <location>
        <begin position="1"/>
        <end position="42"/>
    </location>
</feature>
<dbReference type="Proteomes" id="UP000050867">
    <property type="component" value="Unassembled WGS sequence"/>
</dbReference>
<evidence type="ECO:0000256" key="3">
    <source>
        <dbReference type="ARBA" id="ARBA00022989"/>
    </source>
</evidence>
<dbReference type="GO" id="GO:0046677">
    <property type="term" value="P:response to antibiotic"/>
    <property type="evidence" value="ECO:0007669"/>
    <property type="project" value="UniProtKB-KW"/>
</dbReference>
<feature type="transmembrane region" description="Helical" evidence="7">
    <location>
        <begin position="46"/>
        <end position="73"/>
    </location>
</feature>
<dbReference type="SUPFAM" id="SSF103473">
    <property type="entry name" value="MFS general substrate transporter"/>
    <property type="match status" value="1"/>
</dbReference>
<gene>
    <name evidence="9" type="ORF">AQ490_11085</name>
</gene>
<dbReference type="PROSITE" id="PS50850">
    <property type="entry name" value="MFS"/>
    <property type="match status" value="1"/>
</dbReference>
<feature type="transmembrane region" description="Helical" evidence="7">
    <location>
        <begin position="319"/>
        <end position="339"/>
    </location>
</feature>
<evidence type="ECO:0000256" key="4">
    <source>
        <dbReference type="ARBA" id="ARBA00023136"/>
    </source>
</evidence>
<evidence type="ECO:0000259" key="8">
    <source>
        <dbReference type="PROSITE" id="PS50850"/>
    </source>
</evidence>
<dbReference type="eggNOG" id="COG0477">
    <property type="taxonomic scope" value="Bacteria"/>
</dbReference>
<feature type="transmembrane region" description="Helical" evidence="7">
    <location>
        <begin position="85"/>
        <end position="105"/>
    </location>
</feature>
<feature type="transmembrane region" description="Helical" evidence="7">
    <location>
        <begin position="176"/>
        <end position="197"/>
    </location>
</feature>
<evidence type="ECO:0000256" key="6">
    <source>
        <dbReference type="SAM" id="MobiDB-lite"/>
    </source>
</evidence>
<keyword evidence="2 7" id="KW-0812">Transmembrane</keyword>
<feature type="transmembrane region" description="Helical" evidence="7">
    <location>
        <begin position="150"/>
        <end position="169"/>
    </location>
</feature>
<dbReference type="RefSeq" id="WP_018386519.1">
    <property type="nucleotide sequence ID" value="NZ_LLZU01000039.1"/>
</dbReference>
<feature type="transmembrane region" description="Helical" evidence="7">
    <location>
        <begin position="269"/>
        <end position="288"/>
    </location>
</feature>
<dbReference type="PANTHER" id="PTHR42718:SF39">
    <property type="entry name" value="ACTINORHODIN TRANSPORTER-RELATED"/>
    <property type="match status" value="1"/>
</dbReference>
<reference evidence="9 10" key="1">
    <citation type="submission" date="2015-10" db="EMBL/GenBank/DDBJ databases">
        <title>Draft genome sequence of pyrrolomycin-producing Streptomyces vitaminophilus.</title>
        <authorList>
            <person name="Graham D.E."/>
            <person name="Mahan K.M."/>
            <person name="Klingeman D.M."/>
            <person name="Hettich R.L."/>
            <person name="Parry R.J."/>
        </authorList>
    </citation>
    <scope>NUCLEOTIDE SEQUENCE [LARGE SCALE GENOMIC DNA]</scope>
    <source>
        <strain evidence="9 10">ATCC 31673</strain>
    </source>
</reference>
<dbReference type="Pfam" id="PF07690">
    <property type="entry name" value="MFS_1"/>
    <property type="match status" value="1"/>
</dbReference>
<feature type="transmembrane region" description="Helical" evidence="7">
    <location>
        <begin position="438"/>
        <end position="464"/>
    </location>
</feature>
<protein>
    <submittedName>
        <fullName evidence="9">MFS transporter</fullName>
    </submittedName>
</protein>
<evidence type="ECO:0000256" key="5">
    <source>
        <dbReference type="ARBA" id="ARBA00023251"/>
    </source>
</evidence>
<sequence>MTGTPHHAPSTIPSRPVPNPSHSRSEPKPDSTAAHTARSPGPDRPLLGTLGLLTVLLGAALSILDFFIVNVALSTIESDLHADGATLEMIVAGYGITYAVLLVVGGRLGDTYGRRTLFLIGVSTFGVTSLACGVAPGVVTLVAARMAQGASAALMVPQVLATIHAACAGERRARALSLYGAMAGLSTIVGQVLGGVLVEADVAGTGWRSIFLVNVPVVLVVLVLALRTVPDTRAEQPAGIDVPGTVLLASSLLALLVPLTQGRATGWPVWSWVLLAALPALLAGFVAVERRAERSGRVPLVPPSLLAVPAVRSGLGTALPLFAGFGGFMFVMAVVLQQGLGLDPVVAGATMVPTAAAFFFASLVAPRWIVAHGRRVLTGGAALLASGVAVLLGTVALGWPDLEPWYLVPGMTLFGFGQGLVMTPLFRVVLAEVPGDRAGVGSGVLITAQQSSLALGVATLGSLFAELSSDGGMGDAWRTVLAVQFAVCLATVWLTTRLPRRVA</sequence>
<dbReference type="InterPro" id="IPR036259">
    <property type="entry name" value="MFS_trans_sf"/>
</dbReference>
<feature type="transmembrane region" description="Helical" evidence="7">
    <location>
        <begin position="238"/>
        <end position="257"/>
    </location>
</feature>
<dbReference type="GO" id="GO:0005886">
    <property type="term" value="C:plasma membrane"/>
    <property type="evidence" value="ECO:0007669"/>
    <property type="project" value="UniProtKB-SubCell"/>
</dbReference>
<keyword evidence="3 7" id="KW-1133">Transmembrane helix</keyword>
<dbReference type="Gene3D" id="1.20.1720.10">
    <property type="entry name" value="Multidrug resistance protein D"/>
    <property type="match status" value="1"/>
</dbReference>
<evidence type="ECO:0000256" key="2">
    <source>
        <dbReference type="ARBA" id="ARBA00022692"/>
    </source>
</evidence>
<keyword evidence="4 7" id="KW-0472">Membrane</keyword>
<feature type="transmembrane region" description="Helical" evidence="7">
    <location>
        <begin position="345"/>
        <end position="364"/>
    </location>
</feature>
<dbReference type="GO" id="GO:0022857">
    <property type="term" value="F:transmembrane transporter activity"/>
    <property type="evidence" value="ECO:0007669"/>
    <property type="project" value="InterPro"/>
</dbReference>
<evidence type="ECO:0000256" key="7">
    <source>
        <dbReference type="SAM" id="Phobius"/>
    </source>
</evidence>
<dbReference type="InterPro" id="IPR020846">
    <property type="entry name" value="MFS_dom"/>
</dbReference>
<feature type="domain" description="Major facilitator superfamily (MFS) profile" evidence="8">
    <location>
        <begin position="51"/>
        <end position="502"/>
    </location>
</feature>
<comment type="subcellular location">
    <subcellularLocation>
        <location evidence="1">Cell membrane</location>
        <topology evidence="1">Multi-pass membrane protein</topology>
    </subcellularLocation>
</comment>
<dbReference type="EMBL" id="LLZU01000039">
    <property type="protein sequence ID" value="KRV46442.1"/>
    <property type="molecule type" value="Genomic_DNA"/>
</dbReference>